<name>W9W9I0_9EURO</name>
<keyword evidence="3" id="KW-1185">Reference proteome</keyword>
<organism evidence="2 3">
    <name type="scientific">Cladophialophora yegresii CBS 114405</name>
    <dbReference type="NCBI Taxonomy" id="1182544"/>
    <lineage>
        <taxon>Eukaryota</taxon>
        <taxon>Fungi</taxon>
        <taxon>Dikarya</taxon>
        <taxon>Ascomycota</taxon>
        <taxon>Pezizomycotina</taxon>
        <taxon>Eurotiomycetes</taxon>
        <taxon>Chaetothyriomycetidae</taxon>
        <taxon>Chaetothyriales</taxon>
        <taxon>Herpotrichiellaceae</taxon>
        <taxon>Cladophialophora</taxon>
    </lineage>
</organism>
<dbReference type="OrthoDB" id="10500616at2759"/>
<proteinExistence type="predicted"/>
<evidence type="ECO:0000313" key="2">
    <source>
        <dbReference type="EMBL" id="EXJ55214.1"/>
    </source>
</evidence>
<feature type="region of interest" description="Disordered" evidence="1">
    <location>
        <begin position="1"/>
        <end position="29"/>
    </location>
</feature>
<reference evidence="2 3" key="1">
    <citation type="submission" date="2013-03" db="EMBL/GenBank/DDBJ databases">
        <title>The Genome Sequence of Cladophialophora yegresii CBS 114405.</title>
        <authorList>
            <consortium name="The Broad Institute Genomics Platform"/>
            <person name="Cuomo C."/>
            <person name="de Hoog S."/>
            <person name="Gorbushina A."/>
            <person name="Walker B."/>
            <person name="Young S.K."/>
            <person name="Zeng Q."/>
            <person name="Gargeya S."/>
            <person name="Fitzgerald M."/>
            <person name="Haas B."/>
            <person name="Abouelleil A."/>
            <person name="Allen A.W."/>
            <person name="Alvarado L."/>
            <person name="Arachchi H.M."/>
            <person name="Berlin A.M."/>
            <person name="Chapman S.B."/>
            <person name="Gainer-Dewar J."/>
            <person name="Goldberg J."/>
            <person name="Griggs A."/>
            <person name="Gujja S."/>
            <person name="Hansen M."/>
            <person name="Howarth C."/>
            <person name="Imamovic A."/>
            <person name="Ireland A."/>
            <person name="Larimer J."/>
            <person name="McCowan C."/>
            <person name="Murphy C."/>
            <person name="Pearson M."/>
            <person name="Poon T.W."/>
            <person name="Priest M."/>
            <person name="Roberts A."/>
            <person name="Saif S."/>
            <person name="Shea T."/>
            <person name="Sisk P."/>
            <person name="Sykes S."/>
            <person name="Wortman J."/>
            <person name="Nusbaum C."/>
            <person name="Birren B."/>
        </authorList>
    </citation>
    <scope>NUCLEOTIDE SEQUENCE [LARGE SCALE GENOMIC DNA]</scope>
    <source>
        <strain evidence="2 3">CBS 114405</strain>
    </source>
</reference>
<sequence length="388" mass="43357">MDQAADPRQVRRKAKFIHQDPTSSQYNGRISSDDKRTLATLLPTLHERGVNRETMLAECNAVLGTPITFAQLDRQRAKFNLHTYRKQRLGPLPQTQFPNIIAPSVPPSSNEERLERNEPGSDSETLSAYPANQLQHRAAQDAQQLDGEVSFSGMDLLNDSCDDYDDVAPQREFITDLVSIDMGNSAMLGIRGVSPKPSPSDAGPLYYTNTANSSHSDMYGRPAPPRLGLWFVARAPHTWLHQELVYYVQSQLLVRIYLRLLGQGATATAIAQLFQIGTLLRIVRAFDQAFDLFLILFRHFYICKSINARSTHMTFAALGCAHTARSILKVRVASCMVQHVRRSAPYPTFPPAYGICCTVASLEWAIISEPDLPMFRPPSHQGLQQGTF</sequence>
<protein>
    <submittedName>
        <fullName evidence="2">Uncharacterized protein</fullName>
    </submittedName>
</protein>
<dbReference type="Proteomes" id="UP000019473">
    <property type="component" value="Unassembled WGS sequence"/>
</dbReference>
<comment type="caution">
    <text evidence="2">The sequence shown here is derived from an EMBL/GenBank/DDBJ whole genome shotgun (WGS) entry which is preliminary data.</text>
</comment>
<gene>
    <name evidence="2" type="ORF">A1O7_08140</name>
</gene>
<feature type="compositionally biased region" description="Polar residues" evidence="1">
    <location>
        <begin position="20"/>
        <end position="29"/>
    </location>
</feature>
<evidence type="ECO:0000256" key="1">
    <source>
        <dbReference type="SAM" id="MobiDB-lite"/>
    </source>
</evidence>
<dbReference type="VEuPathDB" id="FungiDB:A1O7_08140"/>
<dbReference type="RefSeq" id="XP_007760324.1">
    <property type="nucleotide sequence ID" value="XM_007762134.1"/>
</dbReference>
<feature type="compositionally biased region" description="Basic and acidic residues" evidence="1">
    <location>
        <begin position="110"/>
        <end position="119"/>
    </location>
</feature>
<accession>W9W9I0</accession>
<dbReference type="EMBL" id="AMGW01000006">
    <property type="protein sequence ID" value="EXJ55214.1"/>
    <property type="molecule type" value="Genomic_DNA"/>
</dbReference>
<dbReference type="AlphaFoldDB" id="W9W9I0"/>
<dbReference type="GeneID" id="19182709"/>
<feature type="region of interest" description="Disordered" evidence="1">
    <location>
        <begin position="93"/>
        <end position="126"/>
    </location>
</feature>
<dbReference type="HOGENOM" id="CLU_711732_0_0_1"/>
<evidence type="ECO:0000313" key="3">
    <source>
        <dbReference type="Proteomes" id="UP000019473"/>
    </source>
</evidence>